<evidence type="ECO:0000256" key="1">
    <source>
        <dbReference type="ARBA" id="ARBA00004651"/>
    </source>
</evidence>
<feature type="transmembrane region" description="Helical" evidence="8">
    <location>
        <begin position="226"/>
        <end position="247"/>
    </location>
</feature>
<dbReference type="OrthoDB" id="369870at2"/>
<comment type="similarity">
    <text evidence="2">Belongs to the EamA transporter family.</text>
</comment>
<dbReference type="RefSeq" id="WP_075692208.1">
    <property type="nucleotide sequence ID" value="NZ_CP009248.1"/>
</dbReference>
<dbReference type="KEGG" id="csph:CSPHI_07750"/>
<feature type="transmembrane region" description="Helical" evidence="8">
    <location>
        <begin position="93"/>
        <end position="110"/>
    </location>
</feature>
<dbReference type="Proteomes" id="UP000185469">
    <property type="component" value="Chromosome"/>
</dbReference>
<comment type="subcellular location">
    <subcellularLocation>
        <location evidence="1">Cell membrane</location>
        <topology evidence="1">Multi-pass membrane protein</topology>
    </subcellularLocation>
</comment>
<feature type="transmembrane region" description="Helical" evidence="8">
    <location>
        <begin position="140"/>
        <end position="156"/>
    </location>
</feature>
<evidence type="ECO:0000256" key="8">
    <source>
        <dbReference type="SAM" id="Phobius"/>
    </source>
</evidence>
<accession>A0A1L7CYJ2</accession>
<feature type="transmembrane region" description="Helical" evidence="8">
    <location>
        <begin position="117"/>
        <end position="134"/>
    </location>
</feature>
<name>A0A1L7CYJ2_9CORY</name>
<dbReference type="STRING" id="1437874.CSPHI_07750"/>
<keyword evidence="7 8" id="KW-0472">Membrane</keyword>
<dbReference type="InterPro" id="IPR004626">
    <property type="entry name" value="RarD"/>
</dbReference>
<keyword evidence="3" id="KW-0813">Transport</keyword>
<protein>
    <submittedName>
        <fullName evidence="10">Protein rarD</fullName>
    </submittedName>
</protein>
<keyword evidence="4" id="KW-1003">Cell membrane</keyword>
<keyword evidence="11" id="KW-1185">Reference proteome</keyword>
<evidence type="ECO:0000256" key="3">
    <source>
        <dbReference type="ARBA" id="ARBA00022448"/>
    </source>
</evidence>
<organism evidence="10 11">
    <name type="scientific">Corynebacterium sphenisci DSM 44792</name>
    <dbReference type="NCBI Taxonomy" id="1437874"/>
    <lineage>
        <taxon>Bacteria</taxon>
        <taxon>Bacillati</taxon>
        <taxon>Actinomycetota</taxon>
        <taxon>Actinomycetes</taxon>
        <taxon>Mycobacteriales</taxon>
        <taxon>Corynebacteriaceae</taxon>
        <taxon>Corynebacterium</taxon>
    </lineage>
</organism>
<evidence type="ECO:0000259" key="9">
    <source>
        <dbReference type="Pfam" id="PF00892"/>
    </source>
</evidence>
<dbReference type="NCBIfam" id="TIGR00688">
    <property type="entry name" value="rarD"/>
    <property type="match status" value="1"/>
</dbReference>
<dbReference type="PANTHER" id="PTHR22911">
    <property type="entry name" value="ACYL-MALONYL CONDENSING ENZYME-RELATED"/>
    <property type="match status" value="1"/>
</dbReference>
<dbReference type="EMBL" id="CP009248">
    <property type="protein sequence ID" value="APT90945.1"/>
    <property type="molecule type" value="Genomic_DNA"/>
</dbReference>
<feature type="domain" description="EamA" evidence="9">
    <location>
        <begin position="142"/>
        <end position="272"/>
    </location>
</feature>
<sequence>MLNVFGAYALWGLFPLYFPLLRPAAPVEILAHRFLWTFVLMAVLVAVTGTWRELRAASARTWATLFAASAFIAVNWGVYVYTVNTGHVAEAALGYFINPLVSVVLGVIFLRERLNRPLAAAVGLAVVAVAVMTADLGRPPVLGLALAFSFGCYGLLKKRVRLSSAASLTAESMIMTPLAAGYLLWLAGTGASTFTAHGPGHALLLLSAGVATGVPLLLFGRGAKQVPLITVGMLQYLTPMIQMLIAVFVRHEEISAGRWVGFGIIWVAVAISIADGLVRIRARRRTRAALDRG</sequence>
<reference evidence="10 11" key="1">
    <citation type="submission" date="2014-08" db="EMBL/GenBank/DDBJ databases">
        <title>Complete genome sequence of Corynebacterium sphenisci CECT 5990(T) (=DSM 44792(T)), isolated from healthy wild penguins.</title>
        <authorList>
            <person name="Ruckert C."/>
            <person name="Albersmeier A."/>
            <person name="Winkler A."/>
            <person name="Kalinowski J."/>
        </authorList>
    </citation>
    <scope>NUCLEOTIDE SEQUENCE [LARGE SCALE GENOMIC DNA]</scope>
    <source>
        <strain evidence="10 11">DSM 44792</strain>
    </source>
</reference>
<dbReference type="InterPro" id="IPR037185">
    <property type="entry name" value="EmrE-like"/>
</dbReference>
<dbReference type="PANTHER" id="PTHR22911:SF137">
    <property type="entry name" value="SOLUTE CARRIER FAMILY 35 MEMBER G2-RELATED"/>
    <property type="match status" value="1"/>
</dbReference>
<feature type="transmembrane region" description="Helical" evidence="8">
    <location>
        <begin position="200"/>
        <end position="219"/>
    </location>
</feature>
<evidence type="ECO:0000256" key="7">
    <source>
        <dbReference type="ARBA" id="ARBA00023136"/>
    </source>
</evidence>
<keyword evidence="6 8" id="KW-1133">Transmembrane helix</keyword>
<feature type="transmembrane region" description="Helical" evidence="8">
    <location>
        <begin position="259"/>
        <end position="278"/>
    </location>
</feature>
<keyword evidence="5 8" id="KW-0812">Transmembrane</keyword>
<feature type="transmembrane region" description="Helical" evidence="8">
    <location>
        <begin position="63"/>
        <end position="81"/>
    </location>
</feature>
<dbReference type="AlphaFoldDB" id="A0A1L7CYJ2"/>
<feature type="domain" description="EamA" evidence="9">
    <location>
        <begin position="2"/>
        <end position="133"/>
    </location>
</feature>
<evidence type="ECO:0000313" key="10">
    <source>
        <dbReference type="EMBL" id="APT90945.1"/>
    </source>
</evidence>
<proteinExistence type="inferred from homology"/>
<evidence type="ECO:0000256" key="6">
    <source>
        <dbReference type="ARBA" id="ARBA00022989"/>
    </source>
</evidence>
<evidence type="ECO:0000256" key="5">
    <source>
        <dbReference type="ARBA" id="ARBA00022692"/>
    </source>
</evidence>
<evidence type="ECO:0000256" key="4">
    <source>
        <dbReference type="ARBA" id="ARBA00022475"/>
    </source>
</evidence>
<gene>
    <name evidence="10" type="ORF">CSPHI_07750</name>
</gene>
<dbReference type="GO" id="GO:0005886">
    <property type="term" value="C:plasma membrane"/>
    <property type="evidence" value="ECO:0007669"/>
    <property type="project" value="UniProtKB-SubCell"/>
</dbReference>
<dbReference type="SUPFAM" id="SSF103481">
    <property type="entry name" value="Multidrug resistance efflux transporter EmrE"/>
    <property type="match status" value="2"/>
</dbReference>
<evidence type="ECO:0000313" key="11">
    <source>
        <dbReference type="Proteomes" id="UP000185469"/>
    </source>
</evidence>
<evidence type="ECO:0000256" key="2">
    <source>
        <dbReference type="ARBA" id="ARBA00007362"/>
    </source>
</evidence>
<dbReference type="Pfam" id="PF00892">
    <property type="entry name" value="EamA"/>
    <property type="match status" value="2"/>
</dbReference>
<feature type="transmembrane region" description="Helical" evidence="8">
    <location>
        <begin position="34"/>
        <end position="51"/>
    </location>
</feature>
<feature type="transmembrane region" description="Helical" evidence="8">
    <location>
        <begin position="168"/>
        <end position="188"/>
    </location>
</feature>
<dbReference type="InterPro" id="IPR000620">
    <property type="entry name" value="EamA_dom"/>
</dbReference>